<keyword evidence="2" id="KW-0175">Coiled coil</keyword>
<reference evidence="3 4" key="1">
    <citation type="journal article" date="2019" name="Nat. Microbiol.">
        <title>Mediterranean grassland soil C-N compound turnover is dependent on rainfall and depth, and is mediated by genomically divergent microorganisms.</title>
        <authorList>
            <person name="Diamond S."/>
            <person name="Andeer P.F."/>
            <person name="Li Z."/>
            <person name="Crits-Christoph A."/>
            <person name="Burstein D."/>
            <person name="Anantharaman K."/>
            <person name="Lane K.R."/>
            <person name="Thomas B.C."/>
            <person name="Pan C."/>
            <person name="Northen T.R."/>
            <person name="Banfield J.F."/>
        </authorList>
    </citation>
    <scope>NUCLEOTIDE SEQUENCE [LARGE SCALE GENOMIC DNA]</scope>
    <source>
        <strain evidence="3">WS_6</strain>
    </source>
</reference>
<dbReference type="EMBL" id="VBOW01000021">
    <property type="protein sequence ID" value="TMQ59547.1"/>
    <property type="molecule type" value="Genomic_DNA"/>
</dbReference>
<dbReference type="InterPro" id="IPR018445">
    <property type="entry name" value="Put_Phosphate_transp_reg"/>
</dbReference>
<dbReference type="PANTHER" id="PTHR37298">
    <property type="entry name" value="UPF0111 PROTEIN YKAA"/>
    <property type="match status" value="1"/>
</dbReference>
<evidence type="ECO:0000256" key="2">
    <source>
        <dbReference type="SAM" id="Coils"/>
    </source>
</evidence>
<protein>
    <submittedName>
        <fullName evidence="3">DUF47 domain-containing protein</fullName>
    </submittedName>
</protein>
<proteinExistence type="inferred from homology"/>
<dbReference type="Gene3D" id="1.20.58.220">
    <property type="entry name" value="Phosphate transport system protein phou homolog 2, domain 2"/>
    <property type="match status" value="1"/>
</dbReference>
<dbReference type="Proteomes" id="UP000316852">
    <property type="component" value="Unassembled WGS sequence"/>
</dbReference>
<feature type="coiled-coil region" evidence="2">
    <location>
        <begin position="19"/>
        <end position="52"/>
    </location>
</feature>
<accession>A0A538T7G6</accession>
<evidence type="ECO:0000313" key="4">
    <source>
        <dbReference type="Proteomes" id="UP000316852"/>
    </source>
</evidence>
<dbReference type="AlphaFoldDB" id="A0A538T7G6"/>
<sequence length="204" mass="23304">MLRFLPIQTRFFDLFEAQANKVLEAAQALKELVEHYENVDEKARRIKQLESDGDNITHSIIDKLNRTFITPFDREDIHALASGMDDVLDNIEGVSSRLALFHVRSVTPEAIELVSVVERSCAAIQTAMTHLRDLKSIPPYLIRINDLENEADFISRNTTAQLFEQASDFRELIKWKELYGRLEATTDDCEDVANILEGIVVKNN</sequence>
<dbReference type="InterPro" id="IPR038078">
    <property type="entry name" value="PhoU-like_sf"/>
</dbReference>
<dbReference type="Pfam" id="PF01865">
    <property type="entry name" value="PhoU_div"/>
    <property type="match status" value="1"/>
</dbReference>
<name>A0A538T7G6_UNCEI</name>
<comment type="caution">
    <text evidence="3">The sequence shown here is derived from an EMBL/GenBank/DDBJ whole genome shotgun (WGS) entry which is preliminary data.</text>
</comment>
<gene>
    <name evidence="3" type="ORF">E6K76_04515</name>
</gene>
<evidence type="ECO:0000256" key="1">
    <source>
        <dbReference type="ARBA" id="ARBA00008591"/>
    </source>
</evidence>
<evidence type="ECO:0000313" key="3">
    <source>
        <dbReference type="EMBL" id="TMQ59547.1"/>
    </source>
</evidence>
<comment type="similarity">
    <text evidence="1">Belongs to the UPF0111 family.</text>
</comment>
<dbReference type="PANTHER" id="PTHR37298:SF1">
    <property type="entry name" value="UPF0111 PROTEIN YKAA"/>
    <property type="match status" value="1"/>
</dbReference>
<organism evidence="3 4">
    <name type="scientific">Eiseniibacteriota bacterium</name>
    <dbReference type="NCBI Taxonomy" id="2212470"/>
    <lineage>
        <taxon>Bacteria</taxon>
        <taxon>Candidatus Eiseniibacteriota</taxon>
    </lineage>
</organism>
<dbReference type="InterPro" id="IPR052912">
    <property type="entry name" value="UPF0111_domain"/>
</dbReference>